<evidence type="ECO:0000313" key="10">
    <source>
        <dbReference type="Proteomes" id="UP000272015"/>
    </source>
</evidence>
<reference evidence="9 10" key="1">
    <citation type="submission" date="2018-09" db="EMBL/GenBank/DDBJ databases">
        <title>Novel species of Cryobacterium.</title>
        <authorList>
            <person name="Liu Q."/>
            <person name="Xin Y.-H."/>
        </authorList>
    </citation>
    <scope>NUCLEOTIDE SEQUENCE [LARGE SCALE GENOMIC DNA]</scope>
    <source>
        <strain evidence="9 10">Hh39</strain>
    </source>
</reference>
<evidence type="ECO:0000256" key="4">
    <source>
        <dbReference type="ARBA" id="ARBA00013208"/>
    </source>
</evidence>
<dbReference type="InterPro" id="IPR000223">
    <property type="entry name" value="Pept_S26A_signal_pept_1"/>
</dbReference>
<evidence type="ECO:0000256" key="5">
    <source>
        <dbReference type="ARBA" id="ARBA00022801"/>
    </source>
</evidence>
<dbReference type="Pfam" id="PF10502">
    <property type="entry name" value="Peptidase_S26"/>
    <property type="match status" value="1"/>
</dbReference>
<proteinExistence type="inferred from homology"/>
<feature type="active site" evidence="6">
    <location>
        <position position="11"/>
    </location>
</feature>
<name>A0A3A5MEL6_9MICO</name>
<dbReference type="InterPro" id="IPR036286">
    <property type="entry name" value="LexA/Signal_pep-like_sf"/>
</dbReference>
<dbReference type="Proteomes" id="UP000272015">
    <property type="component" value="Unassembled WGS sequence"/>
</dbReference>
<organism evidence="9 10">
    <name type="scientific">Cryobacterium melibiosiphilum</name>
    <dbReference type="NCBI Taxonomy" id="995039"/>
    <lineage>
        <taxon>Bacteria</taxon>
        <taxon>Bacillati</taxon>
        <taxon>Actinomycetota</taxon>
        <taxon>Actinomycetes</taxon>
        <taxon>Micrococcales</taxon>
        <taxon>Microbacteriaceae</taxon>
        <taxon>Cryobacterium</taxon>
    </lineage>
</organism>
<sequence length="150" mass="16376">MFRLVRVAGESMSPTYRDSDLLLARPVSPGRVRRGDVAVFRHGGLRLIKRAVGVPGDLVEVEAGRLFVNGQSVDGCPRLHGAYTQTWRVPAEGYFMAGDNPNGSDDSRVWDEPFVSAARIDMVIIRHLFGPGRVRGLRPGRPDPAAGRVA</sequence>
<evidence type="ECO:0000256" key="7">
    <source>
        <dbReference type="RuleBase" id="RU362042"/>
    </source>
</evidence>
<evidence type="ECO:0000256" key="3">
    <source>
        <dbReference type="ARBA" id="ARBA00009370"/>
    </source>
</evidence>
<dbReference type="PANTHER" id="PTHR43390:SF1">
    <property type="entry name" value="CHLOROPLAST PROCESSING PEPTIDASE"/>
    <property type="match status" value="1"/>
</dbReference>
<dbReference type="RefSeq" id="WP_119974987.1">
    <property type="nucleotide sequence ID" value="NZ_JBHSQA010000006.1"/>
</dbReference>
<evidence type="ECO:0000256" key="6">
    <source>
        <dbReference type="PIRSR" id="PIRSR600223-1"/>
    </source>
</evidence>
<comment type="catalytic activity">
    <reaction evidence="1 7">
        <text>Cleavage of hydrophobic, N-terminal signal or leader sequences from secreted and periplasmic proteins.</text>
        <dbReference type="EC" id="3.4.21.89"/>
    </reaction>
</comment>
<dbReference type="InterPro" id="IPR019757">
    <property type="entry name" value="Pept_S26A_signal_pept_1_Lys-AS"/>
</dbReference>
<keyword evidence="10" id="KW-1185">Reference proteome</keyword>
<dbReference type="PRINTS" id="PR00727">
    <property type="entry name" value="LEADERPTASE"/>
</dbReference>
<dbReference type="EC" id="3.4.21.89" evidence="4 7"/>
<dbReference type="NCBIfam" id="TIGR02227">
    <property type="entry name" value="sigpep_I_bact"/>
    <property type="match status" value="1"/>
</dbReference>
<accession>A0A3A5MEL6</accession>
<dbReference type="GO" id="GO:0006465">
    <property type="term" value="P:signal peptide processing"/>
    <property type="evidence" value="ECO:0007669"/>
    <property type="project" value="InterPro"/>
</dbReference>
<keyword evidence="7" id="KW-0645">Protease</keyword>
<dbReference type="SUPFAM" id="SSF51306">
    <property type="entry name" value="LexA/Signal peptidase"/>
    <property type="match status" value="1"/>
</dbReference>
<dbReference type="Gene3D" id="2.10.109.10">
    <property type="entry name" value="Umud Fragment, subunit A"/>
    <property type="match status" value="1"/>
</dbReference>
<comment type="subcellular location">
    <subcellularLocation>
        <location evidence="2">Cell membrane</location>
        <topology evidence="2">Single-pass type II membrane protein</topology>
    </subcellularLocation>
    <subcellularLocation>
        <location evidence="7">Membrane</location>
        <topology evidence="7">Single-pass type II membrane protein</topology>
    </subcellularLocation>
</comment>
<comment type="similarity">
    <text evidence="3 7">Belongs to the peptidase S26 family.</text>
</comment>
<evidence type="ECO:0000256" key="2">
    <source>
        <dbReference type="ARBA" id="ARBA00004401"/>
    </source>
</evidence>
<dbReference type="PANTHER" id="PTHR43390">
    <property type="entry name" value="SIGNAL PEPTIDASE I"/>
    <property type="match status" value="1"/>
</dbReference>
<dbReference type="EMBL" id="QZVS01000086">
    <property type="protein sequence ID" value="RJT87892.1"/>
    <property type="molecule type" value="Genomic_DNA"/>
</dbReference>
<evidence type="ECO:0000256" key="1">
    <source>
        <dbReference type="ARBA" id="ARBA00000677"/>
    </source>
</evidence>
<dbReference type="CDD" id="cd06462">
    <property type="entry name" value="Peptidase_S24_S26"/>
    <property type="match status" value="1"/>
</dbReference>
<evidence type="ECO:0000259" key="8">
    <source>
        <dbReference type="Pfam" id="PF10502"/>
    </source>
</evidence>
<comment type="caution">
    <text evidence="9">The sequence shown here is derived from an EMBL/GenBank/DDBJ whole genome shotgun (WGS) entry which is preliminary data.</text>
</comment>
<protein>
    <recommendedName>
        <fullName evidence="4 7">Signal peptidase I</fullName>
        <ecNumber evidence="4 7">3.4.21.89</ecNumber>
    </recommendedName>
</protein>
<evidence type="ECO:0000313" key="9">
    <source>
        <dbReference type="EMBL" id="RJT87892.1"/>
    </source>
</evidence>
<dbReference type="PROSITE" id="PS00760">
    <property type="entry name" value="SPASE_I_2"/>
    <property type="match status" value="1"/>
</dbReference>
<keyword evidence="5 7" id="KW-0378">Hydrolase</keyword>
<gene>
    <name evidence="9" type="primary">lepB</name>
    <name evidence="9" type="ORF">D6T64_12370</name>
</gene>
<dbReference type="GO" id="GO:0005886">
    <property type="term" value="C:plasma membrane"/>
    <property type="evidence" value="ECO:0007669"/>
    <property type="project" value="UniProtKB-SubCell"/>
</dbReference>
<feature type="domain" description="Peptidase S26" evidence="8">
    <location>
        <begin position="2"/>
        <end position="120"/>
    </location>
</feature>
<feature type="active site" evidence="6">
    <location>
        <position position="49"/>
    </location>
</feature>
<dbReference type="GO" id="GO:0009003">
    <property type="term" value="F:signal peptidase activity"/>
    <property type="evidence" value="ECO:0007669"/>
    <property type="project" value="UniProtKB-EC"/>
</dbReference>
<dbReference type="OrthoDB" id="9815782at2"/>
<dbReference type="InterPro" id="IPR019533">
    <property type="entry name" value="Peptidase_S26"/>
</dbReference>
<dbReference type="GO" id="GO:0004252">
    <property type="term" value="F:serine-type endopeptidase activity"/>
    <property type="evidence" value="ECO:0007669"/>
    <property type="project" value="InterPro"/>
</dbReference>
<dbReference type="AlphaFoldDB" id="A0A3A5MEL6"/>